<gene>
    <name evidence="2" type="ORF">HAX54_044573</name>
</gene>
<dbReference type="Proteomes" id="UP000823775">
    <property type="component" value="Unassembled WGS sequence"/>
</dbReference>
<evidence type="ECO:0000256" key="1">
    <source>
        <dbReference type="SAM" id="MobiDB-lite"/>
    </source>
</evidence>
<protein>
    <submittedName>
        <fullName evidence="2">Uncharacterized protein</fullName>
    </submittedName>
</protein>
<feature type="region of interest" description="Disordered" evidence="1">
    <location>
        <begin position="197"/>
        <end position="238"/>
    </location>
</feature>
<feature type="compositionally biased region" description="Acidic residues" evidence="1">
    <location>
        <begin position="215"/>
        <end position="227"/>
    </location>
</feature>
<comment type="caution">
    <text evidence="2">The sequence shown here is derived from an EMBL/GenBank/DDBJ whole genome shotgun (WGS) entry which is preliminary data.</text>
</comment>
<feature type="non-terminal residue" evidence="2">
    <location>
        <position position="238"/>
    </location>
</feature>
<accession>A0ABS8SPB2</accession>
<dbReference type="EMBL" id="JACEIK010000681">
    <property type="protein sequence ID" value="MCD7460841.1"/>
    <property type="molecule type" value="Genomic_DNA"/>
</dbReference>
<proteinExistence type="predicted"/>
<name>A0ABS8SPB2_DATST</name>
<reference evidence="2 3" key="1">
    <citation type="journal article" date="2021" name="BMC Genomics">
        <title>Datura genome reveals duplications of psychoactive alkaloid biosynthetic genes and high mutation rate following tissue culture.</title>
        <authorList>
            <person name="Rajewski A."/>
            <person name="Carter-House D."/>
            <person name="Stajich J."/>
            <person name="Litt A."/>
        </authorList>
    </citation>
    <scope>NUCLEOTIDE SEQUENCE [LARGE SCALE GENOMIC DNA]</scope>
    <source>
        <strain evidence="2">AR-01</strain>
    </source>
</reference>
<sequence length="238" mass="27577">MKGKPRNKGHNAMTIPCKEVRDTRKNLRREFGNFLLLGNQRRRSKQVKIRGKVVNFTPALLNKLPGTLNVDSQWMRDLLLWPLYREICHTLSGSRRLVIIGVIMRDILRRERARKGQRFSFRGLLNRFLRARQVVEEEVNYRLQHDLKGLDSLVWDANASAEDRRSDRGAAATGNIDYSLSEHSRALYRVGLGFEEPFNDDDPTDDEKAHIDSNLEYDADEGEDFEMGEATYAPKTMR</sequence>
<organism evidence="2 3">
    <name type="scientific">Datura stramonium</name>
    <name type="common">Jimsonweed</name>
    <name type="synonym">Common thornapple</name>
    <dbReference type="NCBI Taxonomy" id="4076"/>
    <lineage>
        <taxon>Eukaryota</taxon>
        <taxon>Viridiplantae</taxon>
        <taxon>Streptophyta</taxon>
        <taxon>Embryophyta</taxon>
        <taxon>Tracheophyta</taxon>
        <taxon>Spermatophyta</taxon>
        <taxon>Magnoliopsida</taxon>
        <taxon>eudicotyledons</taxon>
        <taxon>Gunneridae</taxon>
        <taxon>Pentapetalae</taxon>
        <taxon>asterids</taxon>
        <taxon>lamiids</taxon>
        <taxon>Solanales</taxon>
        <taxon>Solanaceae</taxon>
        <taxon>Solanoideae</taxon>
        <taxon>Datureae</taxon>
        <taxon>Datura</taxon>
    </lineage>
</organism>
<evidence type="ECO:0000313" key="3">
    <source>
        <dbReference type="Proteomes" id="UP000823775"/>
    </source>
</evidence>
<keyword evidence="3" id="KW-1185">Reference proteome</keyword>
<evidence type="ECO:0000313" key="2">
    <source>
        <dbReference type="EMBL" id="MCD7460841.1"/>
    </source>
</evidence>